<dbReference type="OrthoDB" id="2080767at2"/>
<reference evidence="9 10" key="1">
    <citation type="submission" date="2018-06" db="EMBL/GenBank/DDBJ databases">
        <title>Genomic Encyclopedia of Archaeal and Bacterial Type Strains, Phase II (KMG-II): from individual species to whole genera.</title>
        <authorList>
            <person name="Goeker M."/>
        </authorList>
    </citation>
    <scope>NUCLEOTIDE SEQUENCE [LARGE SCALE GENOMIC DNA]</scope>
    <source>
        <strain evidence="9 10">ATCC BAA-1881</strain>
    </source>
</reference>
<protein>
    <submittedName>
        <fullName evidence="9">Uncharacterized protein DUF2029</fullName>
    </submittedName>
</protein>
<keyword evidence="10" id="KW-1185">Reference proteome</keyword>
<feature type="transmembrane region" description="Helical" evidence="8">
    <location>
        <begin position="222"/>
        <end position="244"/>
    </location>
</feature>
<dbReference type="InterPro" id="IPR018584">
    <property type="entry name" value="GT87"/>
</dbReference>
<organism evidence="9 10">
    <name type="scientific">Thermosporothrix hazakensis</name>
    <dbReference type="NCBI Taxonomy" id="644383"/>
    <lineage>
        <taxon>Bacteria</taxon>
        <taxon>Bacillati</taxon>
        <taxon>Chloroflexota</taxon>
        <taxon>Ktedonobacteria</taxon>
        <taxon>Ktedonobacterales</taxon>
        <taxon>Thermosporotrichaceae</taxon>
        <taxon>Thermosporothrix</taxon>
    </lineage>
</organism>
<evidence type="ECO:0000256" key="4">
    <source>
        <dbReference type="ARBA" id="ARBA00022692"/>
    </source>
</evidence>
<evidence type="ECO:0000256" key="2">
    <source>
        <dbReference type="ARBA" id="ARBA00022475"/>
    </source>
</evidence>
<dbReference type="GO" id="GO:0016758">
    <property type="term" value="F:hexosyltransferase activity"/>
    <property type="evidence" value="ECO:0007669"/>
    <property type="project" value="InterPro"/>
</dbReference>
<comment type="subcellular location">
    <subcellularLocation>
        <location evidence="1">Cell membrane</location>
        <topology evidence="1">Multi-pass membrane protein</topology>
    </subcellularLocation>
</comment>
<evidence type="ECO:0000256" key="8">
    <source>
        <dbReference type="SAM" id="Phobius"/>
    </source>
</evidence>
<dbReference type="Proteomes" id="UP000248806">
    <property type="component" value="Unassembled WGS sequence"/>
</dbReference>
<evidence type="ECO:0000256" key="7">
    <source>
        <dbReference type="ARBA" id="ARBA00024033"/>
    </source>
</evidence>
<dbReference type="AlphaFoldDB" id="A0A326TYN8"/>
<accession>A0A326TYN8</accession>
<evidence type="ECO:0000256" key="5">
    <source>
        <dbReference type="ARBA" id="ARBA00022989"/>
    </source>
</evidence>
<keyword evidence="5 8" id="KW-1133">Transmembrane helix</keyword>
<keyword evidence="3" id="KW-0808">Transferase</keyword>
<gene>
    <name evidence="9" type="ORF">EI42_05492</name>
</gene>
<feature type="transmembrane region" description="Helical" evidence="8">
    <location>
        <begin position="439"/>
        <end position="462"/>
    </location>
</feature>
<evidence type="ECO:0000256" key="1">
    <source>
        <dbReference type="ARBA" id="ARBA00004651"/>
    </source>
</evidence>
<feature type="transmembrane region" description="Helical" evidence="8">
    <location>
        <begin position="23"/>
        <end position="46"/>
    </location>
</feature>
<feature type="transmembrane region" description="Helical" evidence="8">
    <location>
        <begin position="365"/>
        <end position="386"/>
    </location>
</feature>
<comment type="similarity">
    <text evidence="7">Belongs to the glycosyltransferase 87 family.</text>
</comment>
<feature type="transmembrane region" description="Helical" evidence="8">
    <location>
        <begin position="265"/>
        <end position="284"/>
    </location>
</feature>
<dbReference type="GO" id="GO:0005886">
    <property type="term" value="C:plasma membrane"/>
    <property type="evidence" value="ECO:0007669"/>
    <property type="project" value="UniProtKB-SubCell"/>
</dbReference>
<evidence type="ECO:0000256" key="3">
    <source>
        <dbReference type="ARBA" id="ARBA00022679"/>
    </source>
</evidence>
<comment type="caution">
    <text evidence="9">The sequence shown here is derived from an EMBL/GenBank/DDBJ whole genome shotgun (WGS) entry which is preliminary data.</text>
</comment>
<feature type="transmembrane region" description="Helical" evidence="8">
    <location>
        <begin position="335"/>
        <end position="359"/>
    </location>
</feature>
<name>A0A326TYN8_THEHA</name>
<dbReference type="RefSeq" id="WP_111325740.1">
    <property type="nucleotide sequence ID" value="NZ_BIFX01000001.1"/>
</dbReference>
<feature type="transmembrane region" description="Helical" evidence="8">
    <location>
        <begin position="407"/>
        <end position="427"/>
    </location>
</feature>
<dbReference type="EMBL" id="QKUF01000033">
    <property type="protein sequence ID" value="PZW22470.1"/>
    <property type="molecule type" value="Genomic_DNA"/>
</dbReference>
<keyword evidence="2" id="KW-1003">Cell membrane</keyword>
<keyword evidence="4 8" id="KW-0812">Transmembrane</keyword>
<evidence type="ECO:0000313" key="10">
    <source>
        <dbReference type="Proteomes" id="UP000248806"/>
    </source>
</evidence>
<evidence type="ECO:0000313" key="9">
    <source>
        <dbReference type="EMBL" id="PZW22470.1"/>
    </source>
</evidence>
<keyword evidence="6 8" id="KW-0472">Membrane</keyword>
<feature type="transmembrane region" description="Helical" evidence="8">
    <location>
        <begin position="182"/>
        <end position="210"/>
    </location>
</feature>
<dbReference type="Pfam" id="PF09594">
    <property type="entry name" value="GT87"/>
    <property type="match status" value="1"/>
</dbReference>
<sequence length="482" mass="54897">MTELRIADEEKGMVAKKPFLARYWRDICVALAMCVLMFIGSGWQLFTQSNFQYFNVYSDVAKYQCYTVGFWQGMPTVQTKFTKEQCGFMRNKPATNGQIADFMREHGFPQPLIDMVKSQQVGSRFHVLPNEYPFSTLIFFSLALLAPARFFQLAYAFWMAVLAVILYVLLARYKSRRAAMVYAVYMVAGAAVTALARFDLLPAAATLFAVICAVRRRWTWAYIWLAVATLLKFYPAVLLMPFLLAQQMELGKQVKWYAWRRWKALAVFVVLCVVVMAVSLFLSIEGTVGQFTYFGQRPMQVEAVGASLMWLISKVTGMTLTYGKTFGSLNILNHLRLMSIVSIGLNVLLFVGLLYTYWLQWKGRINVAASSLLTLLVVMVTGKVFSPQYLIWVAPLVAFVGDSDRKWFIPWTMISVLTSIVYPIIYNQVPLVKVPLQPAFWPVVTIRNLLLFGFVVWLLVLYTRSRKVGQADVEAQKESALT</sequence>
<feature type="transmembrane region" description="Helical" evidence="8">
    <location>
        <begin position="150"/>
        <end position="170"/>
    </location>
</feature>
<feature type="transmembrane region" description="Helical" evidence="8">
    <location>
        <begin position="304"/>
        <end position="323"/>
    </location>
</feature>
<evidence type="ECO:0000256" key="6">
    <source>
        <dbReference type="ARBA" id="ARBA00023136"/>
    </source>
</evidence>
<proteinExistence type="inferred from homology"/>